<comment type="caution">
    <text evidence="2">The sequence shown here is derived from an EMBL/GenBank/DDBJ whole genome shotgun (WGS) entry which is preliminary data.</text>
</comment>
<dbReference type="Proteomes" id="UP001316803">
    <property type="component" value="Unassembled WGS sequence"/>
</dbReference>
<name>A0AAN8IAH6_9EURO</name>
<dbReference type="EMBL" id="JAKLMC020000006">
    <property type="protein sequence ID" value="KAK5955580.1"/>
    <property type="molecule type" value="Genomic_DNA"/>
</dbReference>
<accession>A0AAN8IAH6</accession>
<organism evidence="2 3">
    <name type="scientific">Knufia fluminis</name>
    <dbReference type="NCBI Taxonomy" id="191047"/>
    <lineage>
        <taxon>Eukaryota</taxon>
        <taxon>Fungi</taxon>
        <taxon>Dikarya</taxon>
        <taxon>Ascomycota</taxon>
        <taxon>Pezizomycotina</taxon>
        <taxon>Eurotiomycetes</taxon>
        <taxon>Chaetothyriomycetidae</taxon>
        <taxon>Chaetothyriales</taxon>
        <taxon>Trichomeriaceae</taxon>
        <taxon>Knufia</taxon>
    </lineage>
</organism>
<proteinExistence type="predicted"/>
<feature type="compositionally biased region" description="Pro residues" evidence="1">
    <location>
        <begin position="43"/>
        <end position="52"/>
    </location>
</feature>
<feature type="region of interest" description="Disordered" evidence="1">
    <location>
        <begin position="1"/>
        <end position="56"/>
    </location>
</feature>
<reference evidence="2 3" key="1">
    <citation type="submission" date="2022-12" db="EMBL/GenBank/DDBJ databases">
        <title>Genomic features and morphological characterization of a novel Knufia sp. strain isolated from spacecraft assembly facility.</title>
        <authorList>
            <person name="Teixeira M."/>
            <person name="Chander A.M."/>
            <person name="Stajich J.E."/>
            <person name="Venkateswaran K."/>
        </authorList>
    </citation>
    <scope>NUCLEOTIDE SEQUENCE [LARGE SCALE GENOMIC DNA]</scope>
    <source>
        <strain evidence="2 3">FJI-L2-BK-P2</strain>
    </source>
</reference>
<feature type="compositionally biased region" description="Polar residues" evidence="1">
    <location>
        <begin position="8"/>
        <end position="26"/>
    </location>
</feature>
<evidence type="ECO:0000256" key="1">
    <source>
        <dbReference type="SAM" id="MobiDB-lite"/>
    </source>
</evidence>
<evidence type="ECO:0000313" key="3">
    <source>
        <dbReference type="Proteomes" id="UP001316803"/>
    </source>
</evidence>
<sequence length="171" mass="18634">MATHRYTADNNHGNDNPNPATGTDLTPTKIGGIFEPSALLPRQGPPATPWNPPVCGTGDSRPKYGDMREAYIDFLENHGKLCGASEKAPIDANGMQTIVWKQSNCAGLGIHCKAGAQYNCSDIWHFFDKILGACTVEKRCSGTQDVASLNYGTSDLVWMLNVCEGFWMPPW</sequence>
<gene>
    <name evidence="2" type="ORF">OHC33_003221</name>
</gene>
<protein>
    <submittedName>
        <fullName evidence="2">Uncharacterized protein</fullName>
    </submittedName>
</protein>
<dbReference type="AlphaFoldDB" id="A0AAN8IAH6"/>
<evidence type="ECO:0000313" key="2">
    <source>
        <dbReference type="EMBL" id="KAK5955580.1"/>
    </source>
</evidence>
<keyword evidence="3" id="KW-1185">Reference proteome</keyword>